<dbReference type="GO" id="GO:0000470">
    <property type="term" value="P:maturation of LSU-rRNA"/>
    <property type="evidence" value="ECO:0007669"/>
    <property type="project" value="TreeGrafter"/>
</dbReference>
<gene>
    <name evidence="2" type="ORF">FMOSSE_LOCUS15336</name>
</gene>
<dbReference type="Pfam" id="PF07890">
    <property type="entry name" value="Rrp15p"/>
    <property type="match status" value="1"/>
</dbReference>
<organism evidence="2 3">
    <name type="scientific">Funneliformis mosseae</name>
    <name type="common">Endomycorrhizal fungus</name>
    <name type="synonym">Glomus mosseae</name>
    <dbReference type="NCBI Taxonomy" id="27381"/>
    <lineage>
        <taxon>Eukaryota</taxon>
        <taxon>Fungi</taxon>
        <taxon>Fungi incertae sedis</taxon>
        <taxon>Mucoromycota</taxon>
        <taxon>Glomeromycotina</taxon>
        <taxon>Glomeromycetes</taxon>
        <taxon>Glomerales</taxon>
        <taxon>Glomeraceae</taxon>
        <taxon>Funneliformis</taxon>
    </lineage>
</organism>
<evidence type="ECO:0000313" key="3">
    <source>
        <dbReference type="Proteomes" id="UP000789375"/>
    </source>
</evidence>
<accession>A0A9N9NEJ6</accession>
<dbReference type="Proteomes" id="UP000789375">
    <property type="component" value="Unassembled WGS sequence"/>
</dbReference>
<evidence type="ECO:0000313" key="2">
    <source>
        <dbReference type="EMBL" id="CAG8725876.1"/>
    </source>
</evidence>
<evidence type="ECO:0000256" key="1">
    <source>
        <dbReference type="ARBA" id="ARBA00007462"/>
    </source>
</evidence>
<dbReference type="PANTHER" id="PTHR13245">
    <property type="entry name" value="RRP15-LIKE PROTEIN"/>
    <property type="match status" value="1"/>
</dbReference>
<proteinExistence type="inferred from homology"/>
<dbReference type="PANTHER" id="PTHR13245:SF14">
    <property type="entry name" value="RRP15-LIKE PROTEIN"/>
    <property type="match status" value="1"/>
</dbReference>
<protein>
    <submittedName>
        <fullName evidence="2">68_t:CDS:1</fullName>
    </submittedName>
</protein>
<dbReference type="EMBL" id="CAJVPP010015049">
    <property type="protein sequence ID" value="CAG8725876.1"/>
    <property type="molecule type" value="Genomic_DNA"/>
</dbReference>
<name>A0A9N9NEJ6_FUNMO</name>
<dbReference type="GO" id="GO:0000460">
    <property type="term" value="P:maturation of 5.8S rRNA"/>
    <property type="evidence" value="ECO:0007669"/>
    <property type="project" value="TreeGrafter"/>
</dbReference>
<dbReference type="InterPro" id="IPR012459">
    <property type="entry name" value="Rrp15"/>
</dbReference>
<feature type="non-terminal residue" evidence="2">
    <location>
        <position position="1"/>
    </location>
</feature>
<keyword evidence="3" id="KW-1185">Reference proteome</keyword>
<comment type="caution">
    <text evidence="2">The sequence shown here is derived from an EMBL/GenBank/DDBJ whole genome shotgun (WGS) entry which is preliminary data.</text>
</comment>
<dbReference type="GO" id="GO:0030687">
    <property type="term" value="C:preribosome, large subunit precursor"/>
    <property type="evidence" value="ECO:0007669"/>
    <property type="project" value="TreeGrafter"/>
</dbReference>
<dbReference type="AlphaFoldDB" id="A0A9N9NEJ6"/>
<sequence>NLVTRQNHLYTLHQNIKTLTISPHLYVPIIGITETKKTKKQSKNTTTSFAETMNKLLTATAEPHCQESPILSRSKDIERRINEAKLEYRARRAINMEKKKLASKDRVKTNLTSIDYERKLRKLATRGVVQLFNAIRKSQKVTDDAVKAAGGEIKLTTRDAKDVANMSKETFLDFLKGGD</sequence>
<comment type="similarity">
    <text evidence="1">Belongs to the RRP15 family.</text>
</comment>
<reference evidence="2" key="1">
    <citation type="submission" date="2021-06" db="EMBL/GenBank/DDBJ databases">
        <authorList>
            <person name="Kallberg Y."/>
            <person name="Tangrot J."/>
            <person name="Rosling A."/>
        </authorList>
    </citation>
    <scope>NUCLEOTIDE SEQUENCE</scope>
    <source>
        <strain evidence="2">87-6 pot B 2015</strain>
    </source>
</reference>